<dbReference type="InterPro" id="IPR051259">
    <property type="entry name" value="rRNA_Methyltransferase"/>
</dbReference>
<keyword evidence="3" id="KW-0808">Transferase</keyword>
<dbReference type="Pfam" id="PF00588">
    <property type="entry name" value="SpoU_methylase"/>
    <property type="match status" value="1"/>
</dbReference>
<dbReference type="InterPro" id="IPR029026">
    <property type="entry name" value="tRNA_m1G_MTases_N"/>
</dbReference>
<dbReference type="EMBL" id="JWIR02000003">
    <property type="protein sequence ID" value="KKB43351.1"/>
    <property type="molecule type" value="Genomic_DNA"/>
</dbReference>
<dbReference type="RefSeq" id="WP_040037703.1">
    <property type="nucleotide sequence ID" value="NZ_JWIQ02000070.1"/>
</dbReference>
<dbReference type="InterPro" id="IPR053888">
    <property type="entry name" value="MRM3-like_sub_bind"/>
</dbReference>
<dbReference type="STRING" id="1221996.QY95_01596"/>
<evidence type="ECO:0000313" key="6">
    <source>
        <dbReference type="Proteomes" id="UP000031563"/>
    </source>
</evidence>
<protein>
    <submittedName>
        <fullName evidence="5">rRNA methylase</fullName>
    </submittedName>
</protein>
<comment type="similarity">
    <text evidence="1">Belongs to the class IV-like SAM-binding methyltransferase superfamily. RNA methyltransferase TrmH family.</text>
</comment>
<proteinExistence type="inferred from homology"/>
<feature type="domain" description="RNA 2-O ribose methyltransferase substrate binding" evidence="4">
    <location>
        <begin position="31"/>
        <end position="100"/>
    </location>
</feature>
<dbReference type="OrthoDB" id="9794400at2"/>
<dbReference type="PANTHER" id="PTHR43191">
    <property type="entry name" value="RRNA METHYLTRANSFERASE 3"/>
    <property type="match status" value="1"/>
</dbReference>
<reference evidence="5" key="1">
    <citation type="submission" date="2015-02" db="EMBL/GenBank/DDBJ databases">
        <title>Genome Assembly of Bacillaceae bacterium MTCC 8252.</title>
        <authorList>
            <person name="Verma A."/>
            <person name="Khatri I."/>
            <person name="Mual P."/>
            <person name="Subramanian S."/>
            <person name="Krishnamurthi S."/>
        </authorList>
    </citation>
    <scope>NUCLEOTIDE SEQUENCE [LARGE SCALE GENOMIC DNA]</scope>
    <source>
        <strain evidence="5">MTCC 8252</strain>
    </source>
</reference>
<dbReference type="SMART" id="SM00967">
    <property type="entry name" value="SpoU_sub_bind"/>
    <property type="match status" value="1"/>
</dbReference>
<sequence length="255" mass="27955">MKFIQSVKNPKVKQWKKLLTKKEREKTGQYLIEGFHLVEMALSQKEHIVEVIVSEEVVLPAHWNMDGVDMTVITHDVAKALGDTETVQGVFAVCRKRETEESLTGHAYLLIDAVQDPGNIGTMIRTADAAGIDGVILGEGCADLYNPKVLRSAQGSHFHLPVVSMPLTEAIQQLKEQQVPILGTALQQAVDYRQAAITDSFALLVGNEGSGVNPELLKETDSNVFIPIYGESESLNVAVAAGVLLYHFKHTLKNV</sequence>
<dbReference type="InterPro" id="IPR029028">
    <property type="entry name" value="Alpha/beta_knot_MTases"/>
</dbReference>
<dbReference type="GO" id="GO:0006396">
    <property type="term" value="P:RNA processing"/>
    <property type="evidence" value="ECO:0007669"/>
    <property type="project" value="InterPro"/>
</dbReference>
<gene>
    <name evidence="5" type="ORF">QY95_01596</name>
</gene>
<evidence type="ECO:0000256" key="2">
    <source>
        <dbReference type="ARBA" id="ARBA00022603"/>
    </source>
</evidence>
<keyword evidence="6" id="KW-1185">Reference proteome</keyword>
<dbReference type="SUPFAM" id="SSF55315">
    <property type="entry name" value="L30e-like"/>
    <property type="match status" value="1"/>
</dbReference>
<dbReference type="Gene3D" id="3.40.1280.10">
    <property type="match status" value="1"/>
</dbReference>
<comment type="caution">
    <text evidence="5">The sequence shown here is derived from an EMBL/GenBank/DDBJ whole genome shotgun (WGS) entry which is preliminary data.</text>
</comment>
<dbReference type="SUPFAM" id="SSF75217">
    <property type="entry name" value="alpha/beta knot"/>
    <property type="match status" value="1"/>
</dbReference>
<organism evidence="5 6">
    <name type="scientific">Bacillus thermotolerans</name>
    <name type="common">Quasibacillus thermotolerans</name>
    <dbReference type="NCBI Taxonomy" id="1221996"/>
    <lineage>
        <taxon>Bacteria</taxon>
        <taxon>Bacillati</taxon>
        <taxon>Bacillota</taxon>
        <taxon>Bacilli</taxon>
        <taxon>Bacillales</taxon>
        <taxon>Bacillaceae</taxon>
        <taxon>Bacillus</taxon>
    </lineage>
</organism>
<accession>A0A0F5ICW1</accession>
<dbReference type="CDD" id="cd18095">
    <property type="entry name" value="SpoU-like_rRNA-MTase"/>
    <property type="match status" value="1"/>
</dbReference>
<evidence type="ECO:0000313" key="5">
    <source>
        <dbReference type="EMBL" id="KKB43351.1"/>
    </source>
</evidence>
<evidence type="ECO:0000256" key="3">
    <source>
        <dbReference type="ARBA" id="ARBA00022679"/>
    </source>
</evidence>
<keyword evidence="2 5" id="KW-0489">Methyltransferase</keyword>
<dbReference type="InterPro" id="IPR013123">
    <property type="entry name" value="SpoU_subst-bd"/>
</dbReference>
<dbReference type="Proteomes" id="UP000031563">
    <property type="component" value="Unassembled WGS sequence"/>
</dbReference>
<evidence type="ECO:0000259" key="4">
    <source>
        <dbReference type="SMART" id="SM00967"/>
    </source>
</evidence>
<dbReference type="GO" id="GO:0008173">
    <property type="term" value="F:RNA methyltransferase activity"/>
    <property type="evidence" value="ECO:0007669"/>
    <property type="project" value="InterPro"/>
</dbReference>
<dbReference type="GO" id="GO:0003723">
    <property type="term" value="F:RNA binding"/>
    <property type="evidence" value="ECO:0007669"/>
    <property type="project" value="InterPro"/>
</dbReference>
<dbReference type="GO" id="GO:0032259">
    <property type="term" value="P:methylation"/>
    <property type="evidence" value="ECO:0007669"/>
    <property type="project" value="UniProtKB-KW"/>
</dbReference>
<dbReference type="GO" id="GO:0005737">
    <property type="term" value="C:cytoplasm"/>
    <property type="evidence" value="ECO:0007669"/>
    <property type="project" value="UniProtKB-ARBA"/>
</dbReference>
<evidence type="ECO:0000256" key="1">
    <source>
        <dbReference type="ARBA" id="ARBA00007228"/>
    </source>
</evidence>
<dbReference type="Gene3D" id="3.30.1330.30">
    <property type="match status" value="1"/>
</dbReference>
<dbReference type="Pfam" id="PF22435">
    <property type="entry name" value="MRM3-like_sub_bind"/>
    <property type="match status" value="1"/>
</dbReference>
<dbReference type="InterPro" id="IPR001537">
    <property type="entry name" value="SpoU_MeTrfase"/>
</dbReference>
<dbReference type="InterPro" id="IPR029064">
    <property type="entry name" value="Ribosomal_eL30-like_sf"/>
</dbReference>
<name>A0A0F5ICW1_BACTR</name>
<dbReference type="PANTHER" id="PTHR43191:SF2">
    <property type="entry name" value="RRNA METHYLTRANSFERASE 3, MITOCHONDRIAL"/>
    <property type="match status" value="1"/>
</dbReference>
<dbReference type="AlphaFoldDB" id="A0A0F5ICW1"/>